<sequence length="118" mass="12835">MSVALCTAGNLDLKALALQTRLCFPDLITATGTGGNGASDRDRLKPPLQNANDLSHDVRWIPSLRVKWTADWREGLSSRPPAPWALSPELEERAGYADCSSPREPQVAPERAAEQEAL</sequence>
<name>A0AAD7WDF0_9TELE</name>
<gene>
    <name evidence="2" type="ORF">AAFF_G00073270</name>
</gene>
<feature type="region of interest" description="Disordered" evidence="1">
    <location>
        <begin position="29"/>
        <end position="49"/>
    </location>
</feature>
<proteinExistence type="predicted"/>
<organism evidence="2 3">
    <name type="scientific">Aldrovandia affinis</name>
    <dbReference type="NCBI Taxonomy" id="143900"/>
    <lineage>
        <taxon>Eukaryota</taxon>
        <taxon>Metazoa</taxon>
        <taxon>Chordata</taxon>
        <taxon>Craniata</taxon>
        <taxon>Vertebrata</taxon>
        <taxon>Euteleostomi</taxon>
        <taxon>Actinopterygii</taxon>
        <taxon>Neopterygii</taxon>
        <taxon>Teleostei</taxon>
        <taxon>Notacanthiformes</taxon>
        <taxon>Halosauridae</taxon>
        <taxon>Aldrovandia</taxon>
    </lineage>
</organism>
<accession>A0AAD7WDF0</accession>
<comment type="caution">
    <text evidence="2">The sequence shown here is derived from an EMBL/GenBank/DDBJ whole genome shotgun (WGS) entry which is preliminary data.</text>
</comment>
<feature type="region of interest" description="Disordered" evidence="1">
    <location>
        <begin position="72"/>
        <end position="118"/>
    </location>
</feature>
<keyword evidence="3" id="KW-1185">Reference proteome</keyword>
<dbReference type="Proteomes" id="UP001221898">
    <property type="component" value="Unassembled WGS sequence"/>
</dbReference>
<dbReference type="EMBL" id="JAINUG010000144">
    <property type="protein sequence ID" value="KAJ8392653.1"/>
    <property type="molecule type" value="Genomic_DNA"/>
</dbReference>
<protein>
    <submittedName>
        <fullName evidence="2">Uncharacterized protein</fullName>
    </submittedName>
</protein>
<evidence type="ECO:0000313" key="3">
    <source>
        <dbReference type="Proteomes" id="UP001221898"/>
    </source>
</evidence>
<reference evidence="2" key="1">
    <citation type="journal article" date="2023" name="Science">
        <title>Genome structures resolve the early diversification of teleost fishes.</title>
        <authorList>
            <person name="Parey E."/>
            <person name="Louis A."/>
            <person name="Montfort J."/>
            <person name="Bouchez O."/>
            <person name="Roques C."/>
            <person name="Iampietro C."/>
            <person name="Lluch J."/>
            <person name="Castinel A."/>
            <person name="Donnadieu C."/>
            <person name="Desvignes T."/>
            <person name="Floi Bucao C."/>
            <person name="Jouanno E."/>
            <person name="Wen M."/>
            <person name="Mejri S."/>
            <person name="Dirks R."/>
            <person name="Jansen H."/>
            <person name="Henkel C."/>
            <person name="Chen W.J."/>
            <person name="Zahm M."/>
            <person name="Cabau C."/>
            <person name="Klopp C."/>
            <person name="Thompson A.W."/>
            <person name="Robinson-Rechavi M."/>
            <person name="Braasch I."/>
            <person name="Lecointre G."/>
            <person name="Bobe J."/>
            <person name="Postlethwait J.H."/>
            <person name="Berthelot C."/>
            <person name="Roest Crollius H."/>
            <person name="Guiguen Y."/>
        </authorList>
    </citation>
    <scope>NUCLEOTIDE SEQUENCE</scope>
    <source>
        <strain evidence="2">NC1722</strain>
    </source>
</reference>
<evidence type="ECO:0000313" key="2">
    <source>
        <dbReference type="EMBL" id="KAJ8392653.1"/>
    </source>
</evidence>
<evidence type="ECO:0000256" key="1">
    <source>
        <dbReference type="SAM" id="MobiDB-lite"/>
    </source>
</evidence>
<dbReference type="AlphaFoldDB" id="A0AAD7WDF0"/>